<dbReference type="EMBL" id="BSTJ01000015">
    <property type="protein sequence ID" value="GLY80544.1"/>
    <property type="molecule type" value="Genomic_DNA"/>
</dbReference>
<evidence type="ECO:0000313" key="3">
    <source>
        <dbReference type="Proteomes" id="UP001165135"/>
    </source>
</evidence>
<sequence length="203" mass="21634">MEQKAHEWTSTATTHAKHLAYLAAMIAFSLTAVGCDSGSSPKVALPSTAPPAAPSSGAASPTSPTDSVVAAYQALFAAADKAIVSPPEQARAILQTYVAGDYLDWEIRQVMNHQAEHQEPWGKVVVHITKVDLKANTAKIHDCQDASRAGLADSRTHVLIPKTRGIANRNLIANMTRGSDGRWRVTGLRQYDSPCHVSSLPSG</sequence>
<dbReference type="Proteomes" id="UP001165135">
    <property type="component" value="Unassembled WGS sequence"/>
</dbReference>
<dbReference type="RefSeq" id="WP_285633635.1">
    <property type="nucleotide sequence ID" value="NZ_BSTJ01000015.1"/>
</dbReference>
<evidence type="ECO:0000256" key="1">
    <source>
        <dbReference type="SAM" id="MobiDB-lite"/>
    </source>
</evidence>
<comment type="caution">
    <text evidence="2">The sequence shown here is derived from an EMBL/GenBank/DDBJ whole genome shotgun (WGS) entry which is preliminary data.</text>
</comment>
<dbReference type="AlphaFoldDB" id="A0A9W6VUU9"/>
<dbReference type="PROSITE" id="PS51257">
    <property type="entry name" value="PROKAR_LIPOPROTEIN"/>
    <property type="match status" value="1"/>
</dbReference>
<feature type="compositionally biased region" description="Low complexity" evidence="1">
    <location>
        <begin position="54"/>
        <end position="63"/>
    </location>
</feature>
<name>A0A9W6VUU9_9ACTN</name>
<evidence type="ECO:0000313" key="2">
    <source>
        <dbReference type="EMBL" id="GLY80544.1"/>
    </source>
</evidence>
<reference evidence="2" key="1">
    <citation type="submission" date="2023-03" db="EMBL/GenBank/DDBJ databases">
        <title>Actinoallomurus iriomotensis NBRC 103681.</title>
        <authorList>
            <person name="Ichikawa N."/>
            <person name="Sato H."/>
            <person name="Tonouchi N."/>
        </authorList>
    </citation>
    <scope>NUCLEOTIDE SEQUENCE</scope>
    <source>
        <strain evidence="2">NBRC 103681</strain>
    </source>
</reference>
<accession>A0A9W6VUU9</accession>
<organism evidence="2 3">
    <name type="scientific">Actinoallomurus iriomotensis</name>
    <dbReference type="NCBI Taxonomy" id="478107"/>
    <lineage>
        <taxon>Bacteria</taxon>
        <taxon>Bacillati</taxon>
        <taxon>Actinomycetota</taxon>
        <taxon>Actinomycetes</taxon>
        <taxon>Streptosporangiales</taxon>
        <taxon>Thermomonosporaceae</taxon>
        <taxon>Actinoallomurus</taxon>
    </lineage>
</organism>
<gene>
    <name evidence="2" type="ORF">Airi01_088110</name>
</gene>
<proteinExistence type="predicted"/>
<protein>
    <recommendedName>
        <fullName evidence="4">Lipoprotein</fullName>
    </recommendedName>
</protein>
<evidence type="ECO:0008006" key="4">
    <source>
        <dbReference type="Google" id="ProtNLM"/>
    </source>
</evidence>
<feature type="region of interest" description="Disordered" evidence="1">
    <location>
        <begin position="40"/>
        <end position="63"/>
    </location>
</feature>